<gene>
    <name evidence="7" type="ORF">ENI32_06530</name>
    <name evidence="8" type="ORF">SBU_000331</name>
</gene>
<dbReference type="EMBL" id="LYOR01000001">
    <property type="protein sequence ID" value="OFV67038.1"/>
    <property type="molecule type" value="Genomic_DNA"/>
</dbReference>
<dbReference type="Gene3D" id="3.40.50.360">
    <property type="match status" value="1"/>
</dbReference>
<keyword evidence="3" id="KW-0285">Flavoprotein</keyword>
<dbReference type="PANTHER" id="PTHR43278:SF2">
    <property type="entry name" value="IRON-SULFUR FLAVOPROTEIN"/>
    <property type="match status" value="1"/>
</dbReference>
<organism evidence="8 9">
    <name type="scientific">Candidatus Syntropharchaeum butanivorans</name>
    <dbReference type="NCBI Taxonomy" id="1839936"/>
    <lineage>
        <taxon>Archaea</taxon>
        <taxon>Methanobacteriati</taxon>
        <taxon>Methanobacteriota</taxon>
        <taxon>Stenosarchaea group</taxon>
        <taxon>Methanomicrobia</taxon>
        <taxon>Methanosarcinales</taxon>
        <taxon>ANME-2 cluster</taxon>
        <taxon>Candidatus Syntropharchaeum</taxon>
    </lineage>
</organism>
<reference evidence="8 9" key="1">
    <citation type="submission" date="2016-05" db="EMBL/GenBank/DDBJ databases">
        <title>Microbial consortia oxidize butane by reversing methanogenesis.</title>
        <authorList>
            <person name="Laso-Perez R."/>
            <person name="Richter M."/>
            <person name="Wegener G."/>
            <person name="Musat F."/>
        </authorList>
    </citation>
    <scope>NUCLEOTIDE SEQUENCE [LARGE SCALE GENOMIC DNA]</scope>
    <source>
        <strain evidence="8">BOX1</strain>
    </source>
</reference>
<evidence type="ECO:0000313" key="8">
    <source>
        <dbReference type="EMBL" id="OFV67038.1"/>
    </source>
</evidence>
<comment type="caution">
    <text evidence="8">The sequence shown here is derived from an EMBL/GenBank/DDBJ whole genome shotgun (WGS) entry which is preliminary data.</text>
</comment>
<evidence type="ECO:0000256" key="1">
    <source>
        <dbReference type="ARBA" id="ARBA00001917"/>
    </source>
</evidence>
<dbReference type="SUPFAM" id="SSF52218">
    <property type="entry name" value="Flavoproteins"/>
    <property type="match status" value="1"/>
</dbReference>
<dbReference type="PANTHER" id="PTHR43278">
    <property type="entry name" value="NAD(P)H-DEPENDENT FMN-CONTAINING OXIDOREDUCTASE YWQN-RELATED"/>
    <property type="match status" value="1"/>
</dbReference>
<keyword evidence="9" id="KW-1185">Reference proteome</keyword>
<dbReference type="EMBL" id="DRIE01000108">
    <property type="protein sequence ID" value="HEC57519.1"/>
    <property type="molecule type" value="Genomic_DNA"/>
</dbReference>
<comment type="cofactor">
    <cofactor evidence="1">
        <name>FMN</name>
        <dbReference type="ChEBI" id="CHEBI:58210"/>
    </cofactor>
</comment>
<reference evidence="7" key="2">
    <citation type="journal article" date="2020" name="mSystems">
        <title>Genome- and Community-Level Interaction Insights into Carbon Utilization and Element Cycling Functions of Hydrothermarchaeota in Hydrothermal Sediment.</title>
        <authorList>
            <person name="Zhou Z."/>
            <person name="Liu Y."/>
            <person name="Xu W."/>
            <person name="Pan J."/>
            <person name="Luo Z.H."/>
            <person name="Li M."/>
        </authorList>
    </citation>
    <scope>NUCLEOTIDE SEQUENCE [LARGE SCALE GENOMIC DNA]</scope>
    <source>
        <strain evidence="7">HyVt-386</strain>
    </source>
</reference>
<proteinExistence type="inferred from homology"/>
<dbReference type="Pfam" id="PF03358">
    <property type="entry name" value="FMN_red"/>
    <property type="match status" value="1"/>
</dbReference>
<dbReference type="InterPro" id="IPR029039">
    <property type="entry name" value="Flavoprotein-like_sf"/>
</dbReference>
<dbReference type="Proteomes" id="UP000185779">
    <property type="component" value="Unassembled WGS sequence"/>
</dbReference>
<evidence type="ECO:0000256" key="4">
    <source>
        <dbReference type="ARBA" id="ARBA00022643"/>
    </source>
</evidence>
<evidence type="ECO:0000256" key="2">
    <source>
        <dbReference type="ARBA" id="ARBA00001966"/>
    </source>
</evidence>
<sequence length="284" mass="31600">MKKLLGLVGSARKNGNTEVLIKEALMAAEEEGAEVGMIRLTDLSIKPCKGCMACVFKDEGCWIEDDVEWLFEQMVEADGIILGAPTYFLGAAGIVKLFTDRILQFATRLDRMRGKVGATIAVAGLPEWEAFTIPILNTCLLALNVRLIGTLMAYAPGPGQILLDEKAVEGAKTIGKRLVSGSKYDGFRGLCPTCHTDLLRITEDGAVCPVCDAKAAIIIEDGSIRVEYEEETVLNHRWTEEKFEAHLNNWIRATEGMFKARLDEIKALSRKYREYDRWIDIPRQ</sequence>
<comment type="cofactor">
    <cofactor evidence="2">
        <name>[4Fe-4S] cluster</name>
        <dbReference type="ChEBI" id="CHEBI:49883"/>
    </cofactor>
</comment>
<dbReference type="PATRIC" id="fig|1839936.3.peg.334"/>
<keyword evidence="4" id="KW-0288">FMN</keyword>
<dbReference type="InterPro" id="IPR005025">
    <property type="entry name" value="FMN_Rdtase-like_dom"/>
</dbReference>
<protein>
    <submittedName>
        <fullName evidence="7">Flavodoxin family protein</fullName>
    </submittedName>
    <submittedName>
        <fullName evidence="8">NADPH-dependent FMN reductase</fullName>
    </submittedName>
</protein>
<dbReference type="Proteomes" id="UP000885936">
    <property type="component" value="Unassembled WGS sequence"/>
</dbReference>
<evidence type="ECO:0000313" key="9">
    <source>
        <dbReference type="Proteomes" id="UP000185779"/>
    </source>
</evidence>
<evidence type="ECO:0000259" key="6">
    <source>
        <dbReference type="Pfam" id="PF03358"/>
    </source>
</evidence>
<comment type="similarity">
    <text evidence="5">Belongs to the SsuE family. Isf subfamily.</text>
</comment>
<dbReference type="InterPro" id="IPR051796">
    <property type="entry name" value="ISF_SsuE-like"/>
</dbReference>
<accession>A0A1F2P733</accession>
<dbReference type="STRING" id="1839936.SBU_000331"/>
<feature type="domain" description="NADPH-dependent FMN reductase-like" evidence="6">
    <location>
        <begin position="3"/>
        <end position="124"/>
    </location>
</feature>
<evidence type="ECO:0000313" key="7">
    <source>
        <dbReference type="EMBL" id="HEC57519.1"/>
    </source>
</evidence>
<name>A0A1F2P733_9EURY</name>
<dbReference type="GO" id="GO:0016491">
    <property type="term" value="F:oxidoreductase activity"/>
    <property type="evidence" value="ECO:0007669"/>
    <property type="project" value="InterPro"/>
</dbReference>
<evidence type="ECO:0000256" key="5">
    <source>
        <dbReference type="ARBA" id="ARBA00038292"/>
    </source>
</evidence>
<evidence type="ECO:0000256" key="3">
    <source>
        <dbReference type="ARBA" id="ARBA00022630"/>
    </source>
</evidence>
<dbReference type="AlphaFoldDB" id="A0A1F2P733"/>